<dbReference type="Gene3D" id="3.80.10.10">
    <property type="entry name" value="Ribonuclease Inhibitor"/>
    <property type="match status" value="2"/>
</dbReference>
<comment type="caution">
    <text evidence="1">The sequence shown here is derived from an EMBL/GenBank/DDBJ whole genome shotgun (WGS) entry which is preliminary data.</text>
</comment>
<dbReference type="PANTHER" id="PTHR36766:SF36">
    <property type="entry name" value="AAA+ ATPASE DOMAIN-CONTAINING PROTEIN"/>
    <property type="match status" value="1"/>
</dbReference>
<evidence type="ECO:0008006" key="3">
    <source>
        <dbReference type="Google" id="ProtNLM"/>
    </source>
</evidence>
<dbReference type="PANTHER" id="PTHR36766">
    <property type="entry name" value="PLANT BROAD-SPECTRUM MILDEW RESISTANCE PROTEIN RPW8"/>
    <property type="match status" value="1"/>
</dbReference>
<evidence type="ECO:0000313" key="2">
    <source>
        <dbReference type="Proteomes" id="UP000576082"/>
    </source>
</evidence>
<sequence>MDFDYSSYHNYFQNWSDKRKLRFLEKIFACGNFEFFSVTFNEKSNPKLISVLPENITNHTVQYIHIKAEECDLTEVFIFLPHLKGLSVEAKKIITGDLTKIPCLEELCLETEEWVDKHYLEKLEALKEVSFSMPNFELCINEIKNISCISLQSNVLNLAQLDLKEKEKLNHLSIHADTIHGIDKCVEYLNLSSLNITGDVGDKLPDIGSKLLNLKEVHLKLKNTKQLGFKTGSSLDTFTVDIPSSLEELKLNLFEVPAQEIIMTGDLKSTPQGKVQLHSRLENLSIQDESNKAITVPAMEGDNVKYLYLNIPKLVSFDNAFVHLPRLNHLKIDSFSSYMNLARFDNLEFLEVKQSYTSEESFDIEYGDNPQLKHIDIQDFKGIVRVNQLPANVKKVSYRSCYQMDDIYSHKEFPLLQHLSLTMYNTKKRGLQPKVLDMHPKYFPVLTSLYIDISESTINTITTSLALFENLYNIRLNYLVHGLNEPLASYPTYFIIQNDMKKSGNPNVMEDGVLLFSWMVKKKEDIIEDIPRVTDLFAYKSPKLHEFLNSHLKDLNPHQKALSDFSFEELKGKKILFLGKTGSTKTALKQDAKNIGLQPVTKIEQAELILIGKNSTFKSRPQEGVIYFSEKEFNVLTKEIAPKYLEGKDDQTPDFIENVRTMLLSGEKENELLALELIKNGGLPNELIVTMLFVGKCAKDAGVRTKFRKYLKGTLTDHEQKFFREKFSRYENLNSLATSQLTRHLSSDLLEDFFILFYKEYPNYWKAGLNILRENKEFRKKIILDKIDILIDSNGKRIKIYDSIQFFKDELELILKHCDPEKLKDIRVELLEGLPDSILSFYKLEAIDISGKITNQESFEDLICSLKNLTSLDISSIPVSTNFFKKIIYSLPKLKSITLKKCNFDKIPEEVGQLTDLVRLDVSGIKNIHICNAVYEHPTLRVVYAGDISSYDWPNEKEEIMKKSMDQANHMN</sequence>
<name>A0A7X9S256_9BACT</name>
<dbReference type="AlphaFoldDB" id="A0A7X9S256"/>
<reference evidence="1 2" key="1">
    <citation type="submission" date="2020-04" db="EMBL/GenBank/DDBJ databases">
        <title>Flammeovirga sp. SR4, a novel species isolated from seawater.</title>
        <authorList>
            <person name="Wang X."/>
        </authorList>
    </citation>
    <scope>NUCLEOTIDE SEQUENCE [LARGE SCALE GENOMIC DNA]</scope>
    <source>
        <strain evidence="1 2">ATCC 23126</strain>
    </source>
</reference>
<dbReference type="EMBL" id="JABANE010000209">
    <property type="protein sequence ID" value="NME72787.1"/>
    <property type="molecule type" value="Genomic_DNA"/>
</dbReference>
<proteinExistence type="predicted"/>
<organism evidence="1 2">
    <name type="scientific">Flammeovirga aprica JL-4</name>
    <dbReference type="NCBI Taxonomy" id="694437"/>
    <lineage>
        <taxon>Bacteria</taxon>
        <taxon>Pseudomonadati</taxon>
        <taxon>Bacteroidota</taxon>
        <taxon>Cytophagia</taxon>
        <taxon>Cytophagales</taxon>
        <taxon>Flammeovirgaceae</taxon>
        <taxon>Flammeovirga</taxon>
    </lineage>
</organism>
<protein>
    <recommendedName>
        <fullName evidence="3">Leucine-rich repeat domain-containing protein</fullName>
    </recommendedName>
</protein>
<keyword evidence="2" id="KW-1185">Reference proteome</keyword>
<dbReference type="SUPFAM" id="SSF52047">
    <property type="entry name" value="RNI-like"/>
    <property type="match status" value="3"/>
</dbReference>
<gene>
    <name evidence="1" type="ORF">HHU12_32815</name>
</gene>
<dbReference type="InterPro" id="IPR032675">
    <property type="entry name" value="LRR_dom_sf"/>
</dbReference>
<dbReference type="Proteomes" id="UP000576082">
    <property type="component" value="Unassembled WGS sequence"/>
</dbReference>
<accession>A0A7X9S256</accession>
<evidence type="ECO:0000313" key="1">
    <source>
        <dbReference type="EMBL" id="NME72787.1"/>
    </source>
</evidence>
<dbReference type="RefSeq" id="WP_169660957.1">
    <property type="nucleotide sequence ID" value="NZ_JABANE010000209.1"/>
</dbReference>